<gene>
    <name evidence="2" type="ORF">A4X06_0g2227</name>
</gene>
<feature type="region of interest" description="Disordered" evidence="1">
    <location>
        <begin position="150"/>
        <end position="179"/>
    </location>
</feature>
<evidence type="ECO:0000313" key="3">
    <source>
        <dbReference type="Proteomes" id="UP000077684"/>
    </source>
</evidence>
<feature type="region of interest" description="Disordered" evidence="1">
    <location>
        <begin position="577"/>
        <end position="596"/>
    </location>
</feature>
<feature type="region of interest" description="Disordered" evidence="1">
    <location>
        <begin position="302"/>
        <end position="499"/>
    </location>
</feature>
<feature type="compositionally biased region" description="Polar residues" evidence="1">
    <location>
        <begin position="226"/>
        <end position="237"/>
    </location>
</feature>
<evidence type="ECO:0000256" key="1">
    <source>
        <dbReference type="SAM" id="MobiDB-lite"/>
    </source>
</evidence>
<feature type="compositionally biased region" description="Polar residues" evidence="1">
    <location>
        <begin position="76"/>
        <end position="86"/>
    </location>
</feature>
<dbReference type="Proteomes" id="UP000077684">
    <property type="component" value="Unassembled WGS sequence"/>
</dbReference>
<feature type="compositionally biased region" description="Basic residues" evidence="1">
    <location>
        <begin position="309"/>
        <end position="321"/>
    </location>
</feature>
<name>A0A8X7MW66_9BASI</name>
<organism evidence="2 3">
    <name type="scientific">Tilletia controversa</name>
    <name type="common">dwarf bunt fungus</name>
    <dbReference type="NCBI Taxonomy" id="13291"/>
    <lineage>
        <taxon>Eukaryota</taxon>
        <taxon>Fungi</taxon>
        <taxon>Dikarya</taxon>
        <taxon>Basidiomycota</taxon>
        <taxon>Ustilaginomycotina</taxon>
        <taxon>Exobasidiomycetes</taxon>
        <taxon>Tilletiales</taxon>
        <taxon>Tilletiaceae</taxon>
        <taxon>Tilletia</taxon>
    </lineage>
</organism>
<feature type="compositionally biased region" description="Low complexity" evidence="1">
    <location>
        <begin position="252"/>
        <end position="274"/>
    </location>
</feature>
<feature type="compositionally biased region" description="Low complexity" evidence="1">
    <location>
        <begin position="413"/>
        <end position="425"/>
    </location>
</feature>
<feature type="region of interest" description="Disordered" evidence="1">
    <location>
        <begin position="690"/>
        <end position="719"/>
    </location>
</feature>
<feature type="compositionally biased region" description="Low complexity" evidence="1">
    <location>
        <begin position="94"/>
        <end position="113"/>
    </location>
</feature>
<reference evidence="2" key="2">
    <citation type="journal article" date="2019" name="IMA Fungus">
        <title>Genome sequencing and comparison of five Tilletia species to identify candidate genes for the detection of regulated species infecting wheat.</title>
        <authorList>
            <person name="Nguyen H.D.T."/>
            <person name="Sultana T."/>
            <person name="Kesanakurti P."/>
            <person name="Hambleton S."/>
        </authorList>
    </citation>
    <scope>NUCLEOTIDE SEQUENCE</scope>
    <source>
        <strain evidence="2">DAOMC 236426</strain>
    </source>
</reference>
<feature type="compositionally biased region" description="Polar residues" evidence="1">
    <location>
        <begin position="150"/>
        <end position="166"/>
    </location>
</feature>
<feature type="compositionally biased region" description="Low complexity" evidence="1">
    <location>
        <begin position="456"/>
        <end position="482"/>
    </location>
</feature>
<feature type="region of interest" description="Disordered" evidence="1">
    <location>
        <begin position="215"/>
        <end position="280"/>
    </location>
</feature>
<comment type="caution">
    <text evidence="2">The sequence shown here is derived from an EMBL/GenBank/DDBJ whole genome shotgun (WGS) entry which is preliminary data.</text>
</comment>
<protein>
    <recommendedName>
        <fullName evidence="4">EH domain-containing protein</fullName>
    </recommendedName>
</protein>
<dbReference type="AlphaFoldDB" id="A0A8X7MW66"/>
<keyword evidence="3" id="KW-1185">Reference proteome</keyword>
<dbReference type="EMBL" id="LWDE02000165">
    <property type="protein sequence ID" value="KAE8252391.1"/>
    <property type="molecule type" value="Genomic_DNA"/>
</dbReference>
<feature type="region of interest" description="Disordered" evidence="1">
    <location>
        <begin position="1"/>
        <end position="113"/>
    </location>
</feature>
<feature type="compositionally biased region" description="Pro residues" evidence="1">
    <location>
        <begin position="60"/>
        <end position="69"/>
    </location>
</feature>
<sequence length="719" mass="73197">MADSKNENENGALPKPSLPPRPADSSAHVAATAKPPMATRKLVSNIPAPASASATSKALEPPPRRPGAPIPGSLSVARSTVNSYYNTPAPAPVPATATPFPTASSLSTSPAVTASTATALLPPPVRRLPGFAYGSPSHSPVMTTTSLDPPSGFNNNSPGLNGNTESIPRLPPRRHPVYPLANNNSNAIYPSFDRKSFLPVSSPLPSAGLSASTATATLLPPPVRTQRPSPSGSSHTARLSGSGPTLLPPGPSTSRGATVAGSSGSSSSTSTSPANIPRPTAAIVAPAARKRYEALFDRELAAQTNSSASRKRRSSSKRPAHPHISAETSLSRSLGNGPDLQHPYIARIRGPPPSSNFSPAAAAAMAAANNGGKSALGGASRHRFGNSDPSFNICRGNVGGSRGEPSSEDVDGSVASSAAVTPSPANVNALKGFFEGKSSDPPPPPPSSTQGPTSKLAVAQTSASSTSSSSSSTLSLPATAGLPRLPERRMTKSNTDSGLQINNLNLNFNQDALLLRAPSRLAVRSPGNNSVNGGGSRIRAVSASASTDEGMSASGLLMGDSDRLGAGSVGGGAGSGGTLGFLRSEHERDRSGGTLRSLSSKDLRADAALHAAICGLPSAPTSSNTTSSTTAMNLRLSPRRTRDVWRRSRLREVFLAKLWDVMGGNADGITRESFVRGMAAIDFELAKRSASARGAGRGNGPGGGNDGAFGRGRPGERGW</sequence>
<evidence type="ECO:0008006" key="4">
    <source>
        <dbReference type="Google" id="ProtNLM"/>
    </source>
</evidence>
<evidence type="ECO:0000313" key="2">
    <source>
        <dbReference type="EMBL" id="KAE8252391.1"/>
    </source>
</evidence>
<accession>A0A8X7MW66</accession>
<feature type="compositionally biased region" description="Gly residues" evidence="1">
    <location>
        <begin position="695"/>
        <end position="712"/>
    </location>
</feature>
<proteinExistence type="predicted"/>
<feature type="compositionally biased region" description="Low complexity" evidence="1">
    <location>
        <begin position="355"/>
        <end position="373"/>
    </location>
</feature>
<reference evidence="2" key="1">
    <citation type="submission" date="2016-04" db="EMBL/GenBank/DDBJ databases">
        <authorList>
            <person name="Nguyen H.D."/>
            <person name="Samba Siva P."/>
            <person name="Cullis J."/>
            <person name="Levesque C.A."/>
            <person name="Hambleton S."/>
        </authorList>
    </citation>
    <scope>NUCLEOTIDE SEQUENCE</scope>
    <source>
        <strain evidence="2">DAOMC 236426</strain>
    </source>
</reference>